<evidence type="ECO:0000313" key="1">
    <source>
        <dbReference type="EMBL" id="RIW34752.1"/>
    </source>
</evidence>
<gene>
    <name evidence="1" type="ORF">D3H55_09190</name>
</gene>
<comment type="caution">
    <text evidence="1">The sequence shown here is derived from an EMBL/GenBank/DDBJ whole genome shotgun (WGS) entry which is preliminary data.</text>
</comment>
<sequence length="71" mass="8348">MYIVYYYENRNLLLHQLRQHVPAEGEEFKIKGRKAKVLSIQYDDTNRVSVHVSLESVSKKAAVDLSKKKKR</sequence>
<accession>A0A3A1R2S4</accession>
<keyword evidence="2" id="KW-1185">Reference proteome</keyword>
<protein>
    <submittedName>
        <fullName evidence="1">Uncharacterized protein</fullName>
    </submittedName>
</protein>
<dbReference type="Proteomes" id="UP000265801">
    <property type="component" value="Unassembled WGS sequence"/>
</dbReference>
<reference evidence="1 2" key="1">
    <citation type="submission" date="2018-09" db="EMBL/GenBank/DDBJ databases">
        <title>Bacillus saliacetes sp. nov., isolated from Thai shrimp paste (Ka-pi).</title>
        <authorList>
            <person name="Daroonpunt R."/>
            <person name="Tanasupawat S."/>
            <person name="Yiamsombut S."/>
        </authorList>
    </citation>
    <scope>NUCLEOTIDE SEQUENCE [LARGE SCALE GENOMIC DNA]</scope>
    <source>
        <strain evidence="1 2">SKP7-4</strain>
    </source>
</reference>
<dbReference type="AlphaFoldDB" id="A0A3A1R2S4"/>
<organism evidence="1 2">
    <name type="scientific">Bacillus salacetis</name>
    <dbReference type="NCBI Taxonomy" id="2315464"/>
    <lineage>
        <taxon>Bacteria</taxon>
        <taxon>Bacillati</taxon>
        <taxon>Bacillota</taxon>
        <taxon>Bacilli</taxon>
        <taxon>Bacillales</taxon>
        <taxon>Bacillaceae</taxon>
        <taxon>Bacillus</taxon>
    </lineage>
</organism>
<dbReference type="OrthoDB" id="2934625at2"/>
<evidence type="ECO:0000313" key="2">
    <source>
        <dbReference type="Proteomes" id="UP000265801"/>
    </source>
</evidence>
<proteinExistence type="predicted"/>
<dbReference type="EMBL" id="QXIR01000010">
    <property type="protein sequence ID" value="RIW34752.1"/>
    <property type="molecule type" value="Genomic_DNA"/>
</dbReference>
<dbReference type="RefSeq" id="WP_119546689.1">
    <property type="nucleotide sequence ID" value="NZ_QXIR01000010.1"/>
</dbReference>
<name>A0A3A1R2S4_9BACI</name>